<comment type="caution">
    <text evidence="1">The sequence shown here is derived from an EMBL/GenBank/DDBJ whole genome shotgun (WGS) entry which is preliminary data.</text>
</comment>
<evidence type="ECO:0000313" key="1">
    <source>
        <dbReference type="EMBL" id="KAK3182818.1"/>
    </source>
</evidence>
<evidence type="ECO:0000313" key="2">
    <source>
        <dbReference type="Proteomes" id="UP001281410"/>
    </source>
</evidence>
<keyword evidence="2" id="KW-1185">Reference proteome</keyword>
<name>A0AAD9ZJB9_9ROSI</name>
<accession>A0AAD9ZJB9</accession>
<reference evidence="1" key="1">
    <citation type="journal article" date="2023" name="Plant J.">
        <title>Genome sequences and population genomics provide insights into the demographic history, inbreeding, and mutation load of two 'living fossil' tree species of Dipteronia.</title>
        <authorList>
            <person name="Feng Y."/>
            <person name="Comes H.P."/>
            <person name="Chen J."/>
            <person name="Zhu S."/>
            <person name="Lu R."/>
            <person name="Zhang X."/>
            <person name="Li P."/>
            <person name="Qiu J."/>
            <person name="Olsen K.M."/>
            <person name="Qiu Y."/>
        </authorList>
    </citation>
    <scope>NUCLEOTIDE SEQUENCE</scope>
    <source>
        <strain evidence="1">NBL</strain>
    </source>
</reference>
<dbReference type="Proteomes" id="UP001281410">
    <property type="component" value="Unassembled WGS sequence"/>
</dbReference>
<dbReference type="InterPro" id="IPR036691">
    <property type="entry name" value="Endo/exonu/phosph_ase_sf"/>
</dbReference>
<proteinExistence type="predicted"/>
<sequence length="140" mass="16236">MGCASHPLVIYKKKAMTTDKESKVRSVDYRLVNALGGRFLCKGIIVDMLIRRLLFVYASNLDEERVALWEFIITNQRKFSAPWIVRGDFNVVLNVVEKLVEPPIPLYIRHFRKFIDDAKFINIPMLGFPFTWSDAKEVVS</sequence>
<protein>
    <submittedName>
        <fullName evidence="1">Uncharacterized protein</fullName>
    </submittedName>
</protein>
<dbReference type="EMBL" id="JANJYJ010000010">
    <property type="protein sequence ID" value="KAK3182818.1"/>
    <property type="molecule type" value="Genomic_DNA"/>
</dbReference>
<dbReference type="Gene3D" id="3.60.10.10">
    <property type="entry name" value="Endonuclease/exonuclease/phosphatase"/>
    <property type="match status" value="1"/>
</dbReference>
<gene>
    <name evidence="1" type="ORF">Dsin_030104</name>
</gene>
<organism evidence="1 2">
    <name type="scientific">Dipteronia sinensis</name>
    <dbReference type="NCBI Taxonomy" id="43782"/>
    <lineage>
        <taxon>Eukaryota</taxon>
        <taxon>Viridiplantae</taxon>
        <taxon>Streptophyta</taxon>
        <taxon>Embryophyta</taxon>
        <taxon>Tracheophyta</taxon>
        <taxon>Spermatophyta</taxon>
        <taxon>Magnoliopsida</taxon>
        <taxon>eudicotyledons</taxon>
        <taxon>Gunneridae</taxon>
        <taxon>Pentapetalae</taxon>
        <taxon>rosids</taxon>
        <taxon>malvids</taxon>
        <taxon>Sapindales</taxon>
        <taxon>Sapindaceae</taxon>
        <taxon>Hippocastanoideae</taxon>
        <taxon>Acereae</taxon>
        <taxon>Dipteronia</taxon>
    </lineage>
</organism>
<dbReference type="AlphaFoldDB" id="A0AAD9ZJB9"/>
<dbReference type="SUPFAM" id="SSF56219">
    <property type="entry name" value="DNase I-like"/>
    <property type="match status" value="1"/>
</dbReference>